<dbReference type="AlphaFoldDB" id="A0AAT9GJW1"/>
<proteinExistence type="predicted"/>
<gene>
    <name evidence="1" type="ORF">KACHI17_18000</name>
</gene>
<dbReference type="EMBL" id="AP029612">
    <property type="protein sequence ID" value="BFG70919.1"/>
    <property type="molecule type" value="Genomic_DNA"/>
</dbReference>
<organism evidence="1">
    <name type="scientific">Sediminibacterium sp. KACHI17</name>
    <dbReference type="NCBI Taxonomy" id="1751071"/>
    <lineage>
        <taxon>Bacteria</taxon>
        <taxon>Pseudomonadati</taxon>
        <taxon>Bacteroidota</taxon>
        <taxon>Chitinophagia</taxon>
        <taxon>Chitinophagales</taxon>
        <taxon>Chitinophagaceae</taxon>
        <taxon>Sediminibacterium</taxon>
    </lineage>
</organism>
<reference evidence="1" key="1">
    <citation type="submission" date="2024-02" db="EMBL/GenBank/DDBJ databases">
        <title>Sediminibacterium planktonica sp. nov. and Sediminibacterium longus sp. nov., isolated from surface lake and river water.</title>
        <authorList>
            <person name="Watanabe K."/>
            <person name="Takemine S."/>
            <person name="Ishii Y."/>
            <person name="Ogata Y."/>
            <person name="Shindo C."/>
            <person name="Suda W."/>
        </authorList>
    </citation>
    <scope>NUCLEOTIDE SEQUENCE</scope>
    <source>
        <strain evidence="1">KACHI17</strain>
    </source>
</reference>
<sequence length="147" mass="17228">MTLYTQAQYNGRCGNFRYTIKGKLVSTVEINDVTTKTYYSIEQKSGYIWFWKEIFEPGNQQVNEFISMWARLSEIDTSCIESVAVDPFTLKVRLSQKETFFFTTTYLQKKNGPTYGVRNNLLISFRNEGTANNFSNELKQQIPIYKY</sequence>
<name>A0AAT9GJW1_9BACT</name>
<evidence type="ECO:0000313" key="1">
    <source>
        <dbReference type="EMBL" id="BFG70919.1"/>
    </source>
</evidence>
<protein>
    <submittedName>
        <fullName evidence="1">Uncharacterized protein</fullName>
    </submittedName>
</protein>
<accession>A0AAT9GJW1</accession>